<comment type="caution">
    <text evidence="3">The sequence shown here is derived from an EMBL/GenBank/DDBJ whole genome shotgun (WGS) entry which is preliminary data.</text>
</comment>
<dbReference type="RefSeq" id="WP_229158219.1">
    <property type="nucleotide sequence ID" value="NZ_JAJEWP010000001.1"/>
</dbReference>
<dbReference type="InterPro" id="IPR027843">
    <property type="entry name" value="DUF4440"/>
</dbReference>
<name>A0ABS8G638_9ALTE</name>
<feature type="chain" id="PRO_5045286212" evidence="1">
    <location>
        <begin position="22"/>
        <end position="155"/>
    </location>
</feature>
<gene>
    <name evidence="3" type="ORF">LJ739_06440</name>
</gene>
<protein>
    <submittedName>
        <fullName evidence="3">Nuclear transport factor 2 family protein</fullName>
    </submittedName>
</protein>
<reference evidence="3 4" key="1">
    <citation type="submission" date="2021-10" db="EMBL/GenBank/DDBJ databases">
        <title>Draft genome of Aestuariibacter halophilus JC2043.</title>
        <authorList>
            <person name="Emsley S.A."/>
            <person name="Pfannmuller K.M."/>
            <person name="Ushijima B."/>
            <person name="Saw J.H."/>
            <person name="Videau P."/>
        </authorList>
    </citation>
    <scope>NUCLEOTIDE SEQUENCE [LARGE SCALE GENOMIC DNA]</scope>
    <source>
        <strain evidence="3 4">JC2043</strain>
    </source>
</reference>
<evidence type="ECO:0000313" key="3">
    <source>
        <dbReference type="EMBL" id="MCC2615873.1"/>
    </source>
</evidence>
<evidence type="ECO:0000256" key="1">
    <source>
        <dbReference type="SAM" id="SignalP"/>
    </source>
</evidence>
<keyword evidence="1" id="KW-0732">Signal</keyword>
<sequence length="155" mass="17238">MKPYPALMFAAMSLWTSGAAAAEPSAQQLQQQLLQFLDGASRNDPVQHGRFWADELVYTSSRGTRFDKGTLMDGVNEAPTLAPSAVTTWYGAEEINIRVHNDSYATLTFTLTADDVATPGIEHYYLNSGTFVWRDQRWQAIVWHATVKAPSQQTP</sequence>
<feature type="signal peptide" evidence="1">
    <location>
        <begin position="1"/>
        <end position="21"/>
    </location>
</feature>
<dbReference type="Gene3D" id="3.10.450.50">
    <property type="match status" value="1"/>
</dbReference>
<dbReference type="EMBL" id="JAJEWP010000001">
    <property type="protein sequence ID" value="MCC2615873.1"/>
    <property type="molecule type" value="Genomic_DNA"/>
</dbReference>
<dbReference type="SUPFAM" id="SSF54427">
    <property type="entry name" value="NTF2-like"/>
    <property type="match status" value="1"/>
</dbReference>
<feature type="domain" description="DUF4440" evidence="2">
    <location>
        <begin position="32"/>
        <end position="139"/>
    </location>
</feature>
<dbReference type="Proteomes" id="UP001520878">
    <property type="component" value="Unassembled WGS sequence"/>
</dbReference>
<proteinExistence type="predicted"/>
<evidence type="ECO:0000313" key="4">
    <source>
        <dbReference type="Proteomes" id="UP001520878"/>
    </source>
</evidence>
<evidence type="ECO:0000259" key="2">
    <source>
        <dbReference type="Pfam" id="PF14534"/>
    </source>
</evidence>
<dbReference type="Pfam" id="PF14534">
    <property type="entry name" value="DUF4440"/>
    <property type="match status" value="1"/>
</dbReference>
<organism evidence="3 4">
    <name type="scientific">Fluctibacter halophilus</name>
    <dbReference type="NCBI Taxonomy" id="226011"/>
    <lineage>
        <taxon>Bacteria</taxon>
        <taxon>Pseudomonadati</taxon>
        <taxon>Pseudomonadota</taxon>
        <taxon>Gammaproteobacteria</taxon>
        <taxon>Alteromonadales</taxon>
        <taxon>Alteromonadaceae</taxon>
        <taxon>Fluctibacter</taxon>
    </lineage>
</organism>
<dbReference type="InterPro" id="IPR032710">
    <property type="entry name" value="NTF2-like_dom_sf"/>
</dbReference>
<keyword evidence="4" id="KW-1185">Reference proteome</keyword>
<accession>A0ABS8G638</accession>